<evidence type="ECO:0000313" key="6">
    <source>
        <dbReference type="EMBL" id="PHK03854.1"/>
    </source>
</evidence>
<dbReference type="SUPFAM" id="SSF46785">
    <property type="entry name" value="Winged helix' DNA-binding domain"/>
    <property type="match status" value="1"/>
</dbReference>
<dbReference type="PANTHER" id="PTHR30346:SF0">
    <property type="entry name" value="HCA OPERON TRANSCRIPTIONAL ACTIVATOR HCAR"/>
    <property type="match status" value="1"/>
</dbReference>
<dbReference type="GO" id="GO:0003677">
    <property type="term" value="F:DNA binding"/>
    <property type="evidence" value="ECO:0007669"/>
    <property type="project" value="UniProtKB-KW"/>
</dbReference>
<keyword evidence="4" id="KW-0804">Transcription</keyword>
<comment type="similarity">
    <text evidence="1">Belongs to the LysR transcriptional regulatory family.</text>
</comment>
<dbReference type="Pfam" id="PF00126">
    <property type="entry name" value="HTH_1"/>
    <property type="match status" value="1"/>
</dbReference>
<dbReference type="RefSeq" id="WP_099072143.1">
    <property type="nucleotide sequence ID" value="NZ_LAHD01000031.1"/>
</dbReference>
<evidence type="ECO:0000256" key="2">
    <source>
        <dbReference type="ARBA" id="ARBA00023015"/>
    </source>
</evidence>
<dbReference type="GO" id="GO:0003700">
    <property type="term" value="F:DNA-binding transcription factor activity"/>
    <property type="evidence" value="ECO:0007669"/>
    <property type="project" value="InterPro"/>
</dbReference>
<protein>
    <recommendedName>
        <fullName evidence="5">HTH lysR-type domain-containing protein</fullName>
    </recommendedName>
</protein>
<keyword evidence="2" id="KW-0805">Transcription regulation</keyword>
<dbReference type="Proteomes" id="UP000222310">
    <property type="component" value="Unassembled WGS sequence"/>
</dbReference>
<comment type="caution">
    <text evidence="6">The sequence shown here is derived from an EMBL/GenBank/DDBJ whole genome shotgun (WGS) entry which is preliminary data.</text>
</comment>
<evidence type="ECO:0000256" key="4">
    <source>
        <dbReference type="ARBA" id="ARBA00023163"/>
    </source>
</evidence>
<dbReference type="InterPro" id="IPR000847">
    <property type="entry name" value="LysR_HTH_N"/>
</dbReference>
<dbReference type="InterPro" id="IPR005119">
    <property type="entry name" value="LysR_subst-bd"/>
</dbReference>
<dbReference type="AlphaFoldDB" id="A0A9Q5ZCF5"/>
<dbReference type="PANTHER" id="PTHR30346">
    <property type="entry name" value="TRANSCRIPTIONAL DUAL REGULATOR HCAR-RELATED"/>
    <property type="match status" value="1"/>
</dbReference>
<evidence type="ECO:0000256" key="1">
    <source>
        <dbReference type="ARBA" id="ARBA00009437"/>
    </source>
</evidence>
<dbReference type="GeneID" id="57096690"/>
<organism evidence="6 7">
    <name type="scientific">Nostoc linckia z8</name>
    <dbReference type="NCBI Taxonomy" id="1628746"/>
    <lineage>
        <taxon>Bacteria</taxon>
        <taxon>Bacillati</taxon>
        <taxon>Cyanobacteriota</taxon>
        <taxon>Cyanophyceae</taxon>
        <taxon>Nostocales</taxon>
        <taxon>Nostocaceae</taxon>
        <taxon>Nostoc</taxon>
    </lineage>
</organism>
<dbReference type="PROSITE" id="PS50931">
    <property type="entry name" value="HTH_LYSR"/>
    <property type="match status" value="1"/>
</dbReference>
<dbReference type="EMBL" id="LAHD01000031">
    <property type="protein sequence ID" value="PHK03854.1"/>
    <property type="molecule type" value="Genomic_DNA"/>
</dbReference>
<feature type="domain" description="HTH lysR-type" evidence="5">
    <location>
        <begin position="1"/>
        <end position="65"/>
    </location>
</feature>
<keyword evidence="3" id="KW-0238">DNA-binding</keyword>
<evidence type="ECO:0000313" key="7">
    <source>
        <dbReference type="Proteomes" id="UP000222310"/>
    </source>
</evidence>
<dbReference type="GO" id="GO:0032993">
    <property type="term" value="C:protein-DNA complex"/>
    <property type="evidence" value="ECO:0007669"/>
    <property type="project" value="TreeGrafter"/>
</dbReference>
<dbReference type="InterPro" id="IPR036390">
    <property type="entry name" value="WH_DNA-bd_sf"/>
</dbReference>
<dbReference type="CDD" id="cd08414">
    <property type="entry name" value="PBP2_LTTR_aromatics_like"/>
    <property type="match status" value="1"/>
</dbReference>
<name>A0A9Q5ZCF5_NOSLI</name>
<proteinExistence type="inferred from homology"/>
<dbReference type="SUPFAM" id="SSF53850">
    <property type="entry name" value="Periplasmic binding protein-like II"/>
    <property type="match status" value="1"/>
</dbReference>
<dbReference type="PRINTS" id="PR00039">
    <property type="entry name" value="HTHLYSR"/>
</dbReference>
<dbReference type="InterPro" id="IPR036388">
    <property type="entry name" value="WH-like_DNA-bd_sf"/>
</dbReference>
<dbReference type="Pfam" id="PF03466">
    <property type="entry name" value="LysR_substrate"/>
    <property type="match status" value="1"/>
</dbReference>
<dbReference type="Gene3D" id="3.40.190.10">
    <property type="entry name" value="Periplasmic binding protein-like II"/>
    <property type="match status" value="2"/>
</dbReference>
<gene>
    <name evidence="6" type="ORF">VF08_13220</name>
</gene>
<evidence type="ECO:0000259" key="5">
    <source>
        <dbReference type="PROSITE" id="PS50931"/>
    </source>
</evidence>
<dbReference type="Gene3D" id="1.10.10.10">
    <property type="entry name" value="Winged helix-like DNA-binding domain superfamily/Winged helix DNA-binding domain"/>
    <property type="match status" value="1"/>
</dbReference>
<reference evidence="6 7" key="1">
    <citation type="submission" date="2015-02" db="EMBL/GenBank/DDBJ databases">
        <title>Nostoc linckia genome annotation.</title>
        <authorList>
            <person name="Zhou Z."/>
        </authorList>
    </citation>
    <scope>NUCLEOTIDE SEQUENCE [LARGE SCALE GENOMIC DNA]</scope>
    <source>
        <strain evidence="7">z8</strain>
    </source>
</reference>
<sequence>MNLERLERFVFLATLKNEAGQKDINISHAAEQLHIPQPHLSKQIKKLEEELGIELFVRKPRLELTPYGQVFLQEAQHLLEQVERIQISAKQASQGEIGRLTVGISTSISNSLLPNILRVFRHKYPYVDLVLQELMFEDSREKLQNRTLDVDFENWYNLQDVDDGHFLTYEIVTEEPLVMVLPKKHPLSHYPQIQLQDFKAEPFILPCYEKVPALHALIRNACLSAGFQPKVIQEAGWMTTILGLVAGEIGVTLLPANVMNLQRTGVVYRKIQGQSPIFKMAIAWRRDNQSKVLANFLKVVREVSCR</sequence>
<accession>A0A9Q5ZCF5</accession>
<evidence type="ECO:0000256" key="3">
    <source>
        <dbReference type="ARBA" id="ARBA00023125"/>
    </source>
</evidence>